<reference evidence="7" key="1">
    <citation type="submission" date="2021-04" db="EMBL/GenBank/DDBJ databases">
        <title>Sequencing of actinobacteria type strains.</title>
        <authorList>
            <person name="Nguyen G.-S."/>
            <person name="Wentzel A."/>
        </authorList>
    </citation>
    <scope>NUCLEOTIDE SEQUENCE</scope>
    <source>
        <strain evidence="7">DSM 42095</strain>
    </source>
</reference>
<dbReference type="Pfam" id="PF03572">
    <property type="entry name" value="Peptidase_S41"/>
    <property type="match status" value="1"/>
</dbReference>
<keyword evidence="8" id="KW-1185">Reference proteome</keyword>
<sequence length="470" mass="47606">MSGLWFSVPPPDSGRGTSRRLRRGAALTLVFASVLGTGAATGSWGDEARSLAGAADGSAGRHPVNAHLDGSGGDAKNTGPGSGPQDDTGRGRGAEAEGSEEADELVSRSGDRWSSSYTAREYEGLRRTLDGEYVGVGISVRQESGAHGAPEVDVHRVQPGSPADKAGIRAGDRLRSIDGEDVTGRPVTEVVSLLRGSGPDPATASPSSSTSRSSFAPSDSSATAPAAPAAASVARHASAPAASVPAASSGAGSTVTVGLSRDGERWTETLRRTRLTADAVDVDQLGPGATRIQVSSFTKDSGEQVREAVEDEVPRGSGILLDLRGNSGGLVTEAVSAASAFLDGGLVATYGEHGAQRALYAERGGDADRPLVVLVDGGTMSAAELLTGALQDRGRAVVVGSRTFGKGSVQVPSKLPDGSVAEMTVGHYTTPSGREVEGAGITPDLTVEGGSDREATERARTVLSGLATRS</sequence>
<feature type="compositionally biased region" description="Low complexity" evidence="5">
    <location>
        <begin position="241"/>
        <end position="260"/>
    </location>
</feature>
<feature type="region of interest" description="Disordered" evidence="5">
    <location>
        <begin position="431"/>
        <end position="470"/>
    </location>
</feature>
<dbReference type="PANTHER" id="PTHR32060">
    <property type="entry name" value="TAIL-SPECIFIC PROTEASE"/>
    <property type="match status" value="1"/>
</dbReference>
<feature type="region of interest" description="Disordered" evidence="5">
    <location>
        <begin position="144"/>
        <end position="224"/>
    </location>
</feature>
<dbReference type="InterPro" id="IPR036034">
    <property type="entry name" value="PDZ_sf"/>
</dbReference>
<dbReference type="SUPFAM" id="SSF52096">
    <property type="entry name" value="ClpP/crotonase"/>
    <property type="match status" value="1"/>
</dbReference>
<proteinExistence type="inferred from homology"/>
<dbReference type="GO" id="GO:0004175">
    <property type="term" value="F:endopeptidase activity"/>
    <property type="evidence" value="ECO:0007669"/>
    <property type="project" value="TreeGrafter"/>
</dbReference>
<evidence type="ECO:0000313" key="8">
    <source>
        <dbReference type="Proteomes" id="UP000675554"/>
    </source>
</evidence>
<feature type="compositionally biased region" description="Basic and acidic residues" evidence="5">
    <location>
        <begin position="166"/>
        <end position="178"/>
    </location>
</feature>
<evidence type="ECO:0000256" key="1">
    <source>
        <dbReference type="ARBA" id="ARBA00009179"/>
    </source>
</evidence>
<dbReference type="InterPro" id="IPR005151">
    <property type="entry name" value="Tail-specific_protease"/>
</dbReference>
<dbReference type="InterPro" id="IPR041489">
    <property type="entry name" value="PDZ_6"/>
</dbReference>
<evidence type="ECO:0000256" key="3">
    <source>
        <dbReference type="ARBA" id="ARBA00022801"/>
    </source>
</evidence>
<feature type="region of interest" description="Disordered" evidence="5">
    <location>
        <begin position="241"/>
        <end position="262"/>
    </location>
</feature>
<keyword evidence="3" id="KW-0378">Hydrolase</keyword>
<comment type="caution">
    <text evidence="7">The sequence shown here is derived from an EMBL/GenBank/DDBJ whole genome shotgun (WGS) entry which is preliminary data.</text>
</comment>
<gene>
    <name evidence="7" type="ORF">KDA82_30365</name>
</gene>
<feature type="domain" description="PDZ" evidence="6">
    <location>
        <begin position="125"/>
        <end position="198"/>
    </location>
</feature>
<protein>
    <submittedName>
        <fullName evidence="7">PDZ domain-containing protein</fullName>
    </submittedName>
</protein>
<dbReference type="InterPro" id="IPR004447">
    <property type="entry name" value="Peptidase_S41A"/>
</dbReference>
<feature type="compositionally biased region" description="Basic and acidic residues" evidence="5">
    <location>
        <begin position="450"/>
        <end position="460"/>
    </location>
</feature>
<evidence type="ECO:0000256" key="2">
    <source>
        <dbReference type="ARBA" id="ARBA00022670"/>
    </source>
</evidence>
<comment type="similarity">
    <text evidence="1">Belongs to the peptidase S41A family.</text>
</comment>
<dbReference type="CDD" id="cd07560">
    <property type="entry name" value="Peptidase_S41_CPP"/>
    <property type="match status" value="1"/>
</dbReference>
<dbReference type="Proteomes" id="UP000675554">
    <property type="component" value="Unassembled WGS sequence"/>
</dbReference>
<dbReference type="GO" id="GO:0030288">
    <property type="term" value="C:outer membrane-bounded periplasmic space"/>
    <property type="evidence" value="ECO:0007669"/>
    <property type="project" value="TreeGrafter"/>
</dbReference>
<dbReference type="PANTHER" id="PTHR32060:SF30">
    <property type="entry name" value="CARBOXY-TERMINAL PROCESSING PROTEASE CTPA"/>
    <property type="match status" value="1"/>
</dbReference>
<dbReference type="InterPro" id="IPR029045">
    <property type="entry name" value="ClpP/crotonase-like_dom_sf"/>
</dbReference>
<accession>A0A8T4J2J0</accession>
<organism evidence="7 8">
    <name type="scientific">Streptomyces daliensis</name>
    <dbReference type="NCBI Taxonomy" id="299421"/>
    <lineage>
        <taxon>Bacteria</taxon>
        <taxon>Bacillati</taxon>
        <taxon>Actinomycetota</taxon>
        <taxon>Actinomycetes</taxon>
        <taxon>Kitasatosporales</taxon>
        <taxon>Streptomycetaceae</taxon>
        <taxon>Streptomyces</taxon>
    </lineage>
</organism>
<dbReference type="GO" id="GO:0007165">
    <property type="term" value="P:signal transduction"/>
    <property type="evidence" value="ECO:0007669"/>
    <property type="project" value="TreeGrafter"/>
</dbReference>
<dbReference type="SMART" id="SM00245">
    <property type="entry name" value="TSPc"/>
    <property type="match status" value="1"/>
</dbReference>
<dbReference type="Pfam" id="PF17820">
    <property type="entry name" value="PDZ_6"/>
    <property type="match status" value="1"/>
</dbReference>
<dbReference type="Gene3D" id="3.30.750.44">
    <property type="match status" value="1"/>
</dbReference>
<keyword evidence="4" id="KW-0720">Serine protease</keyword>
<feature type="region of interest" description="Disordered" evidence="5">
    <location>
        <begin position="53"/>
        <end position="111"/>
    </location>
</feature>
<evidence type="ECO:0000259" key="6">
    <source>
        <dbReference type="PROSITE" id="PS50106"/>
    </source>
</evidence>
<dbReference type="InterPro" id="IPR001478">
    <property type="entry name" value="PDZ"/>
</dbReference>
<dbReference type="AlphaFoldDB" id="A0A8T4J2J0"/>
<dbReference type="Gene3D" id="2.30.42.10">
    <property type="match status" value="1"/>
</dbReference>
<dbReference type="Gene3D" id="3.90.226.10">
    <property type="entry name" value="2-enoyl-CoA Hydratase, Chain A, domain 1"/>
    <property type="match status" value="1"/>
</dbReference>
<feature type="compositionally biased region" description="Low complexity" evidence="5">
    <location>
        <begin position="196"/>
        <end position="224"/>
    </location>
</feature>
<evidence type="ECO:0000256" key="5">
    <source>
        <dbReference type="SAM" id="MobiDB-lite"/>
    </source>
</evidence>
<dbReference type="SMART" id="SM00228">
    <property type="entry name" value="PDZ"/>
    <property type="match status" value="1"/>
</dbReference>
<feature type="region of interest" description="Disordered" evidence="5">
    <location>
        <begin position="1"/>
        <end position="20"/>
    </location>
</feature>
<dbReference type="EMBL" id="JAGSMN010000865">
    <property type="protein sequence ID" value="MBR7677223.1"/>
    <property type="molecule type" value="Genomic_DNA"/>
</dbReference>
<evidence type="ECO:0000256" key="4">
    <source>
        <dbReference type="ARBA" id="ARBA00022825"/>
    </source>
</evidence>
<dbReference type="GO" id="GO:0008236">
    <property type="term" value="F:serine-type peptidase activity"/>
    <property type="evidence" value="ECO:0007669"/>
    <property type="project" value="UniProtKB-KW"/>
</dbReference>
<evidence type="ECO:0000313" key="7">
    <source>
        <dbReference type="EMBL" id="MBR7677223.1"/>
    </source>
</evidence>
<dbReference type="GO" id="GO:0006508">
    <property type="term" value="P:proteolysis"/>
    <property type="evidence" value="ECO:0007669"/>
    <property type="project" value="UniProtKB-KW"/>
</dbReference>
<dbReference type="SUPFAM" id="SSF50156">
    <property type="entry name" value="PDZ domain-like"/>
    <property type="match status" value="1"/>
</dbReference>
<keyword evidence="2" id="KW-0645">Protease</keyword>
<dbReference type="PROSITE" id="PS50106">
    <property type="entry name" value="PDZ"/>
    <property type="match status" value="1"/>
</dbReference>
<name>A0A8T4J2J0_9ACTN</name>